<reference evidence="1" key="1">
    <citation type="journal article" date="2014" name="Front. Microbiol.">
        <title>High frequency of phylogenetically diverse reductive dehalogenase-homologous genes in deep subseafloor sedimentary metagenomes.</title>
        <authorList>
            <person name="Kawai M."/>
            <person name="Futagami T."/>
            <person name="Toyoda A."/>
            <person name="Takaki Y."/>
            <person name="Nishi S."/>
            <person name="Hori S."/>
            <person name="Arai W."/>
            <person name="Tsubouchi T."/>
            <person name="Morono Y."/>
            <person name="Uchiyama I."/>
            <person name="Ito T."/>
            <person name="Fujiyama A."/>
            <person name="Inagaki F."/>
            <person name="Takami H."/>
        </authorList>
    </citation>
    <scope>NUCLEOTIDE SEQUENCE</scope>
    <source>
        <strain evidence="1">Expedition CK06-06</strain>
    </source>
</reference>
<gene>
    <name evidence="1" type="ORF">S01H1_11634</name>
</gene>
<feature type="non-terminal residue" evidence="1">
    <location>
        <position position="1"/>
    </location>
</feature>
<accession>X0T0J2</accession>
<evidence type="ECO:0000313" key="1">
    <source>
        <dbReference type="EMBL" id="GAF80906.1"/>
    </source>
</evidence>
<comment type="caution">
    <text evidence="1">The sequence shown here is derived from an EMBL/GenBank/DDBJ whole genome shotgun (WGS) entry which is preliminary data.</text>
</comment>
<proteinExistence type="predicted"/>
<organism evidence="1">
    <name type="scientific">marine sediment metagenome</name>
    <dbReference type="NCBI Taxonomy" id="412755"/>
    <lineage>
        <taxon>unclassified sequences</taxon>
        <taxon>metagenomes</taxon>
        <taxon>ecological metagenomes</taxon>
    </lineage>
</organism>
<dbReference type="Gene3D" id="2.60.40.4070">
    <property type="match status" value="1"/>
</dbReference>
<sequence length="202" mass="23029">FFPHPEWEKNKGDYTQDIRTRGSQAGLTCFWDFQVKTDQVKKEIILEWENTSVISEELYLYLTDSLSNVLADMKEKNSYRFSPSSELESFKIIATYESLPLPEDLDLTEVYGYPNPAHGAGAKFHFHLGSWARVTIKIYTISGELVRTLVEDKVLLPGAYEEPWEEKNDKGEKLARGVYIFIIQAGNPAKVISESGKIALLE</sequence>
<name>X0T0J2_9ZZZZ</name>
<evidence type="ECO:0008006" key="2">
    <source>
        <dbReference type="Google" id="ProtNLM"/>
    </source>
</evidence>
<dbReference type="AlphaFoldDB" id="X0T0J2"/>
<dbReference type="EMBL" id="BARS01005935">
    <property type="protein sequence ID" value="GAF80906.1"/>
    <property type="molecule type" value="Genomic_DNA"/>
</dbReference>
<protein>
    <recommendedName>
        <fullName evidence="2">FlgD Ig-like domain-containing protein</fullName>
    </recommendedName>
</protein>